<dbReference type="AlphaFoldDB" id="A0AAI9Y0A7"/>
<dbReference type="Proteomes" id="UP001239213">
    <property type="component" value="Unassembled WGS sequence"/>
</dbReference>
<evidence type="ECO:0000313" key="2">
    <source>
        <dbReference type="EMBL" id="KAK1466678.1"/>
    </source>
</evidence>
<dbReference type="EMBL" id="MPDP01000258">
    <property type="protein sequence ID" value="KAK1466678.1"/>
    <property type="molecule type" value="Genomic_DNA"/>
</dbReference>
<comment type="caution">
    <text evidence="2">The sequence shown here is derived from an EMBL/GenBank/DDBJ whole genome shotgun (WGS) entry which is preliminary data.</text>
</comment>
<proteinExistence type="predicted"/>
<organism evidence="2 3">
    <name type="scientific">Colletotrichum cuscutae</name>
    <dbReference type="NCBI Taxonomy" id="1209917"/>
    <lineage>
        <taxon>Eukaryota</taxon>
        <taxon>Fungi</taxon>
        <taxon>Dikarya</taxon>
        <taxon>Ascomycota</taxon>
        <taxon>Pezizomycotina</taxon>
        <taxon>Sordariomycetes</taxon>
        <taxon>Hypocreomycetidae</taxon>
        <taxon>Glomerellales</taxon>
        <taxon>Glomerellaceae</taxon>
        <taxon>Colletotrichum</taxon>
        <taxon>Colletotrichum acutatum species complex</taxon>
    </lineage>
</organism>
<keyword evidence="3" id="KW-1185">Reference proteome</keyword>
<sequence length="91" mass="9289">MADLFSSQDSGDDLPYSSIEGREPSSPLHLGFAARLVDGGPAVFSLGAAGGSPPEDTPGQTRPVGFRARSSKGGRTRAQGGSWVLSGIDVD</sequence>
<protein>
    <submittedName>
        <fullName evidence="2">Uncharacterized protein</fullName>
    </submittedName>
</protein>
<evidence type="ECO:0000313" key="3">
    <source>
        <dbReference type="Proteomes" id="UP001239213"/>
    </source>
</evidence>
<evidence type="ECO:0000256" key="1">
    <source>
        <dbReference type="SAM" id="MobiDB-lite"/>
    </source>
</evidence>
<feature type="region of interest" description="Disordered" evidence="1">
    <location>
        <begin position="1"/>
        <end position="25"/>
    </location>
</feature>
<feature type="region of interest" description="Disordered" evidence="1">
    <location>
        <begin position="46"/>
        <end position="91"/>
    </location>
</feature>
<reference evidence="2" key="1">
    <citation type="submission" date="2016-11" db="EMBL/GenBank/DDBJ databases">
        <title>The genome sequence of Colletotrichum cuscutae.</title>
        <authorList>
            <person name="Baroncelli R."/>
        </authorList>
    </citation>
    <scope>NUCLEOTIDE SEQUENCE</scope>
    <source>
        <strain evidence="2">IMI 304802</strain>
    </source>
</reference>
<accession>A0AAI9Y0A7</accession>
<gene>
    <name evidence="2" type="ORF">CCUS01_07288</name>
</gene>
<name>A0AAI9Y0A7_9PEZI</name>